<dbReference type="InterPro" id="IPR007325">
    <property type="entry name" value="KFase/CYL"/>
</dbReference>
<feature type="region of interest" description="Disordered" evidence="1">
    <location>
        <begin position="144"/>
        <end position="169"/>
    </location>
</feature>
<protein>
    <submittedName>
        <fullName evidence="2">Cyclase family protein</fullName>
    </submittedName>
</protein>
<feature type="compositionally biased region" description="Acidic residues" evidence="1">
    <location>
        <begin position="154"/>
        <end position="165"/>
    </location>
</feature>
<dbReference type="SUPFAM" id="SSF102198">
    <property type="entry name" value="Putative cyclase"/>
    <property type="match status" value="1"/>
</dbReference>
<evidence type="ECO:0000256" key="1">
    <source>
        <dbReference type="SAM" id="MobiDB-lite"/>
    </source>
</evidence>
<gene>
    <name evidence="2" type="ORF">GCM10025751_44620</name>
</gene>
<dbReference type="Gene3D" id="3.50.30.50">
    <property type="entry name" value="Putative cyclase"/>
    <property type="match status" value="1"/>
</dbReference>
<reference evidence="2 3" key="1">
    <citation type="journal article" date="2019" name="Int. J. Syst. Evol. Microbiol.">
        <title>The Global Catalogue of Microorganisms (GCM) 10K type strain sequencing project: providing services to taxonomists for standard genome sequencing and annotation.</title>
        <authorList>
            <consortium name="The Broad Institute Genomics Platform"/>
            <consortium name="The Broad Institute Genome Sequencing Center for Infectious Disease"/>
            <person name="Wu L."/>
            <person name="Ma J."/>
        </authorList>
    </citation>
    <scope>NUCLEOTIDE SEQUENCE [LARGE SCALE GENOMIC DNA]</scope>
    <source>
        <strain evidence="2 3">JCM 17504</strain>
    </source>
</reference>
<accession>A0AAV3UN70</accession>
<keyword evidence="3" id="KW-1185">Reference proteome</keyword>
<evidence type="ECO:0000313" key="3">
    <source>
        <dbReference type="Proteomes" id="UP001501729"/>
    </source>
</evidence>
<dbReference type="PANTHER" id="PTHR31118:SF32">
    <property type="entry name" value="KYNURENINE FORMAMIDASE"/>
    <property type="match status" value="1"/>
</dbReference>
<dbReference type="GO" id="GO:0019441">
    <property type="term" value="P:L-tryptophan catabolic process to kynurenine"/>
    <property type="evidence" value="ECO:0007669"/>
    <property type="project" value="InterPro"/>
</dbReference>
<dbReference type="GO" id="GO:0004061">
    <property type="term" value="F:arylformamidase activity"/>
    <property type="evidence" value="ECO:0007669"/>
    <property type="project" value="InterPro"/>
</dbReference>
<name>A0AAV3UN70_9EURY</name>
<dbReference type="EMBL" id="BAABKX010000018">
    <property type="protein sequence ID" value="GAA5059982.1"/>
    <property type="molecule type" value="Genomic_DNA"/>
</dbReference>
<organism evidence="2 3">
    <name type="scientific">Haladaptatus pallidirubidus</name>
    <dbReference type="NCBI Taxonomy" id="1008152"/>
    <lineage>
        <taxon>Archaea</taxon>
        <taxon>Methanobacteriati</taxon>
        <taxon>Methanobacteriota</taxon>
        <taxon>Stenosarchaea group</taxon>
        <taxon>Halobacteria</taxon>
        <taxon>Halobacteriales</taxon>
        <taxon>Haladaptataceae</taxon>
        <taxon>Haladaptatus</taxon>
    </lineage>
</organism>
<dbReference type="Pfam" id="PF04199">
    <property type="entry name" value="Cyclase"/>
    <property type="match status" value="1"/>
</dbReference>
<comment type="caution">
    <text evidence="2">The sequence shown here is derived from an EMBL/GenBank/DDBJ whole genome shotgun (WGS) entry which is preliminary data.</text>
</comment>
<proteinExistence type="predicted"/>
<dbReference type="RefSeq" id="WP_227773476.1">
    <property type="nucleotide sequence ID" value="NZ_BAABKX010000018.1"/>
</dbReference>
<dbReference type="Proteomes" id="UP001501729">
    <property type="component" value="Unassembled WGS sequence"/>
</dbReference>
<dbReference type="PANTHER" id="PTHR31118">
    <property type="entry name" value="CYCLASE-LIKE PROTEIN 2"/>
    <property type="match status" value="1"/>
</dbReference>
<evidence type="ECO:0000313" key="2">
    <source>
        <dbReference type="EMBL" id="GAA5059982.1"/>
    </source>
</evidence>
<dbReference type="GeneID" id="68613675"/>
<dbReference type="AlphaFoldDB" id="A0AAV3UN70"/>
<dbReference type="InterPro" id="IPR037175">
    <property type="entry name" value="KFase_sf"/>
</dbReference>
<sequence length="219" mass="24228">MYRDCSHSLHSGATVYPGDPPVNCTPHATHKADGYRVTDLELGTHSGTHVDAPRHTEPEGRTLDSFPIETFVFDALLVDCREKEAREPIRPADLPESTDDDLLVFYTGWDAHWGTDDYFNHPYLTAETARWCANHDYHVGIDALNVDPTPSENATDEPGPEDADEPTGVPAHHELLETDHLIVENLTNLDGLPRRFALSALPLSVRNADGAPIRAVAEY</sequence>